<dbReference type="CDD" id="cd09859">
    <property type="entry name" value="PIN_53EXO"/>
    <property type="match status" value="1"/>
</dbReference>
<evidence type="ECO:0000256" key="3">
    <source>
        <dbReference type="ARBA" id="ARBA00023125"/>
    </source>
</evidence>
<dbReference type="SMART" id="SM00279">
    <property type="entry name" value="HhH2"/>
    <property type="match status" value="1"/>
</dbReference>
<dbReference type="Gene3D" id="3.40.50.1010">
    <property type="entry name" value="5'-nuclease"/>
    <property type="match status" value="1"/>
</dbReference>
<reference evidence="5 6" key="1">
    <citation type="journal article" date="2016" name="Nat. Commun.">
        <title>Thousands of microbial genomes shed light on interconnected biogeochemical processes in an aquifer system.</title>
        <authorList>
            <person name="Anantharaman K."/>
            <person name="Brown C.T."/>
            <person name="Hug L.A."/>
            <person name="Sharon I."/>
            <person name="Castelle C.J."/>
            <person name="Probst A.J."/>
            <person name="Thomas B.C."/>
            <person name="Singh A."/>
            <person name="Wilkins M.J."/>
            <person name="Karaoz U."/>
            <person name="Brodie E.L."/>
            <person name="Williams K.H."/>
            <person name="Hubbard S.S."/>
            <person name="Banfield J.F."/>
        </authorList>
    </citation>
    <scope>NUCLEOTIDE SEQUENCE [LARGE SCALE GENOMIC DNA]</scope>
</reference>
<evidence type="ECO:0000259" key="4">
    <source>
        <dbReference type="SMART" id="SM00475"/>
    </source>
</evidence>
<dbReference type="STRING" id="1802617.A2886_01695"/>
<keyword evidence="3" id="KW-0238">DNA-binding</keyword>
<organism evidence="5 6">
    <name type="scientific">candidate division WWE3 bacterium RIFCSPHIGHO2_01_FULL_42_13</name>
    <dbReference type="NCBI Taxonomy" id="1802617"/>
    <lineage>
        <taxon>Bacteria</taxon>
        <taxon>Katanobacteria</taxon>
    </lineage>
</organism>
<evidence type="ECO:0000313" key="6">
    <source>
        <dbReference type="Proteomes" id="UP000176608"/>
    </source>
</evidence>
<dbReference type="InterPro" id="IPR036279">
    <property type="entry name" value="5-3_exonuclease_C_sf"/>
</dbReference>
<dbReference type="SUPFAM" id="SSF47807">
    <property type="entry name" value="5' to 3' exonuclease, C-terminal subdomain"/>
    <property type="match status" value="1"/>
</dbReference>
<dbReference type="InterPro" id="IPR020045">
    <property type="entry name" value="DNA_polI_H3TH"/>
</dbReference>
<dbReference type="FunFam" id="1.10.150.20:FF:000003">
    <property type="entry name" value="DNA polymerase I"/>
    <property type="match status" value="1"/>
</dbReference>
<name>A0A1F4UQR7_UNCKA</name>
<protein>
    <recommendedName>
        <fullName evidence="4">5'-3' exonuclease domain-containing protein</fullName>
    </recommendedName>
</protein>
<evidence type="ECO:0000256" key="2">
    <source>
        <dbReference type="ARBA" id="ARBA00022801"/>
    </source>
</evidence>
<dbReference type="GO" id="GO:0017108">
    <property type="term" value="F:5'-flap endonuclease activity"/>
    <property type="evidence" value="ECO:0007669"/>
    <property type="project" value="InterPro"/>
</dbReference>
<dbReference type="Pfam" id="PF02739">
    <property type="entry name" value="5_3_exonuc_N"/>
    <property type="match status" value="1"/>
</dbReference>
<dbReference type="Gene3D" id="1.10.150.20">
    <property type="entry name" value="5' to 3' exonuclease, C-terminal subdomain"/>
    <property type="match status" value="1"/>
</dbReference>
<keyword evidence="1" id="KW-0540">Nuclease</keyword>
<dbReference type="AlphaFoldDB" id="A0A1F4UQR7"/>
<dbReference type="PANTHER" id="PTHR42646:SF2">
    <property type="entry name" value="5'-3' EXONUCLEASE FAMILY PROTEIN"/>
    <property type="match status" value="1"/>
</dbReference>
<dbReference type="CDD" id="cd09898">
    <property type="entry name" value="H3TH_53EXO"/>
    <property type="match status" value="1"/>
</dbReference>
<dbReference type="GO" id="GO:0033567">
    <property type="term" value="P:DNA replication, Okazaki fragment processing"/>
    <property type="evidence" value="ECO:0007669"/>
    <property type="project" value="InterPro"/>
</dbReference>
<proteinExistence type="predicted"/>
<dbReference type="Pfam" id="PF01367">
    <property type="entry name" value="5_3_exonuc"/>
    <property type="match status" value="1"/>
</dbReference>
<dbReference type="GO" id="GO:0003677">
    <property type="term" value="F:DNA binding"/>
    <property type="evidence" value="ECO:0007669"/>
    <property type="project" value="UniProtKB-KW"/>
</dbReference>
<keyword evidence="2" id="KW-0378">Hydrolase</keyword>
<dbReference type="GO" id="GO:0008409">
    <property type="term" value="F:5'-3' exonuclease activity"/>
    <property type="evidence" value="ECO:0007669"/>
    <property type="project" value="InterPro"/>
</dbReference>
<accession>A0A1F4UQR7</accession>
<gene>
    <name evidence="5" type="ORF">A2886_01695</name>
</gene>
<sequence>MRKKLLLIDTFNFLHRAYHALPPTLTDSEGNPTNAVYGVTSMLINIFGQLKPDYVVAALDSIEPTFRVEDFTAYKAHRKPMEDALASQIPKVFEIMKAFGIKQITVNGYEADDIIGTAVKRFSKDVDVIIVSNDKDMWQLLGNGVAIMIPTKGNDVDWIGPAEAEKRLEMKPAQLIDFKALRGDPSDNIPGVYGVGEKTAKKLIEEFGSVEEIYKNISKVKPESLREKLANNAEEAVMSKHLATIITDVPMEVSLDECKYTDFNRAKVKDVLQKYNFKSLIKRLGFDISGDKKEEDKDQLSLL</sequence>
<dbReference type="SUPFAM" id="SSF88723">
    <property type="entry name" value="PIN domain-like"/>
    <property type="match status" value="1"/>
</dbReference>
<dbReference type="InterPro" id="IPR029060">
    <property type="entry name" value="PIN-like_dom_sf"/>
</dbReference>
<dbReference type="EMBL" id="MEVA01000014">
    <property type="protein sequence ID" value="OGC47305.1"/>
    <property type="molecule type" value="Genomic_DNA"/>
</dbReference>
<dbReference type="InterPro" id="IPR008918">
    <property type="entry name" value="HhH2"/>
</dbReference>
<evidence type="ECO:0000256" key="1">
    <source>
        <dbReference type="ARBA" id="ARBA00022722"/>
    </source>
</evidence>
<comment type="caution">
    <text evidence="5">The sequence shown here is derived from an EMBL/GenBank/DDBJ whole genome shotgun (WGS) entry which is preliminary data.</text>
</comment>
<evidence type="ECO:0000313" key="5">
    <source>
        <dbReference type="EMBL" id="OGC47305.1"/>
    </source>
</evidence>
<feature type="domain" description="5'-3' exonuclease" evidence="4">
    <location>
        <begin position="3"/>
        <end position="261"/>
    </location>
</feature>
<dbReference type="SMART" id="SM00475">
    <property type="entry name" value="53EXOc"/>
    <property type="match status" value="1"/>
</dbReference>
<dbReference type="InterPro" id="IPR038969">
    <property type="entry name" value="FEN"/>
</dbReference>
<dbReference type="InterPro" id="IPR020046">
    <property type="entry name" value="5-3_exonucl_a-hlix_arch_N"/>
</dbReference>
<dbReference type="Proteomes" id="UP000176608">
    <property type="component" value="Unassembled WGS sequence"/>
</dbReference>
<dbReference type="InterPro" id="IPR002421">
    <property type="entry name" value="5-3_exonuclease"/>
</dbReference>
<dbReference type="PANTHER" id="PTHR42646">
    <property type="entry name" value="FLAP ENDONUCLEASE XNI"/>
    <property type="match status" value="1"/>
</dbReference>